<protein>
    <submittedName>
        <fullName evidence="1">Uncharacterized protein</fullName>
    </submittedName>
</protein>
<keyword evidence="2" id="KW-1185">Reference proteome</keyword>
<evidence type="ECO:0000313" key="1">
    <source>
        <dbReference type="EMBL" id="GIY11292.1"/>
    </source>
</evidence>
<dbReference type="EMBL" id="BPLR01006630">
    <property type="protein sequence ID" value="GIY11292.1"/>
    <property type="molecule type" value="Genomic_DNA"/>
</dbReference>
<accession>A0AAV4QT63</accession>
<comment type="caution">
    <text evidence="1">The sequence shown here is derived from an EMBL/GenBank/DDBJ whole genome shotgun (WGS) entry which is preliminary data.</text>
</comment>
<evidence type="ECO:0000313" key="2">
    <source>
        <dbReference type="Proteomes" id="UP001054945"/>
    </source>
</evidence>
<reference evidence="1 2" key="1">
    <citation type="submission" date="2021-06" db="EMBL/GenBank/DDBJ databases">
        <title>Caerostris extrusa draft genome.</title>
        <authorList>
            <person name="Kono N."/>
            <person name="Arakawa K."/>
        </authorList>
    </citation>
    <scope>NUCLEOTIDE SEQUENCE [LARGE SCALE GENOMIC DNA]</scope>
</reference>
<name>A0AAV4QT63_CAEEX</name>
<gene>
    <name evidence="1" type="ORF">CEXT_162671</name>
</gene>
<dbReference type="AlphaFoldDB" id="A0AAV4QT63"/>
<dbReference type="Proteomes" id="UP001054945">
    <property type="component" value="Unassembled WGS sequence"/>
</dbReference>
<proteinExistence type="predicted"/>
<organism evidence="1 2">
    <name type="scientific">Caerostris extrusa</name>
    <name type="common">Bark spider</name>
    <name type="synonym">Caerostris bankana</name>
    <dbReference type="NCBI Taxonomy" id="172846"/>
    <lineage>
        <taxon>Eukaryota</taxon>
        <taxon>Metazoa</taxon>
        <taxon>Ecdysozoa</taxon>
        <taxon>Arthropoda</taxon>
        <taxon>Chelicerata</taxon>
        <taxon>Arachnida</taxon>
        <taxon>Araneae</taxon>
        <taxon>Araneomorphae</taxon>
        <taxon>Entelegynae</taxon>
        <taxon>Araneoidea</taxon>
        <taxon>Araneidae</taxon>
        <taxon>Caerostris</taxon>
    </lineage>
</organism>
<sequence>MRHFIGQLLNHRWKDDFFPFAETVKELAKIGISYTSMAECLCRLSKYSVGLKKSSDMYADPQLATPTRTLFHTTVDEISTFVIHPPIPQGGGTPNQSLEYQHKPLNCRRKHKVVIKT</sequence>